<dbReference type="Pfam" id="PF00258">
    <property type="entry name" value="Flavodoxin_1"/>
    <property type="match status" value="1"/>
</dbReference>
<dbReference type="InterPro" id="IPR017972">
    <property type="entry name" value="Cyt_P450_CS"/>
</dbReference>
<sequence length="999" mass="108114">MTKQGLPAPIADWVTIPELYRDPFPIFERLRSEGGVHWVPAVNRYLVTSYDAVHATELDQGTFSADEEGSLMIRAMGHSMLRRDDPGHYAERKAWQPALRPGVVKKTWMPLFERNAERYLREFMDKGPGADLVWDFAAPYAAENLRAVIGLHNATQQDLQRWSQTMIDATGNYADDPVVWAKGNASFNEVDEALDEMLAWHVKHPDNSLLSNLLALPDYQMPLAAIRANVKMTIGGGLNEPRDAIGVGMWGLLTHPGQRRLVETNPDLWDAVFDETIRWVAPIGMYSRQTTRDVVLEGIRLPAGAKLGICILSANRDEKIWKEPAAFDISRQAEGPHLAFGKGVHVCLGAWVARAEVAAVALPKLLSSLPGLSLDPGNPPEAGGWVFRGMTRLPVTWSSTPTAAPCKAPPSIAIVGAGPSGCYTAQALRRTFPDADLVVIDELPTPYGLVRHGVAPDHQGTKAISRQFARLFEKDAVQFIGCTRVGTDISLDRLTSAFDAVVLATGLHQDTSLDVPGTTLDGVHGAGKITRLLNSHPHEVRPAPGLGTSVALVGQGNVAIDVVRLLAKKDSDLTDSDIDDDAHARLTNGLRTIHVIGRSMPPTAKFDPVMLRELAELQGVEHIVHGVDERDLAAATDPRSAVVLELLRRPHTDARLRVEWWFGYSPTRINDLDGNRHVASIGIENKDGTGLELKADSIITAIGFQATAGQQIVDVDDAARESGRIRKGLYAAGWTRRGPKGTIPSHRSDSRQLAETIQADIAGPAHKPGLAAVERSLASSTSYDGWLLIDANETRNAASGRVRRKISDLRELQIIAGSALSLSAVEPAIPDDAPDDPPANATEGEPVNVVFATESGNAELVAEELATHLERTHDVRIVDLSDVGAAAIDSSRFTIIVCSTYGDGELPTRARRFHEDLLSARPDLSGLRYALFGLGDRSYAQTYSRGSEILDETLQSLGASRIGDVGRHDAAGRDLAPGVAVGWIKKVFESVPASDGPGR</sequence>
<dbReference type="OrthoDB" id="54272at2"/>
<dbReference type="PANTHER" id="PTHR46696">
    <property type="entry name" value="P450, PUTATIVE (EUROFUNG)-RELATED"/>
    <property type="match status" value="1"/>
</dbReference>
<dbReference type="PANTHER" id="PTHR46696:SF1">
    <property type="entry name" value="CYTOCHROME P450 YJIB-RELATED"/>
    <property type="match status" value="1"/>
</dbReference>
<proteinExistence type="inferred from homology"/>
<protein>
    <submittedName>
        <fullName evidence="3">Cytochrome P450</fullName>
    </submittedName>
</protein>
<name>A0A4V2ZSS5_9MICC</name>
<evidence type="ECO:0000313" key="3">
    <source>
        <dbReference type="EMBL" id="TDF94314.1"/>
    </source>
</evidence>
<dbReference type="PROSITE" id="PS00086">
    <property type="entry name" value="CYTOCHROME_P450"/>
    <property type="match status" value="1"/>
</dbReference>
<evidence type="ECO:0000313" key="4">
    <source>
        <dbReference type="Proteomes" id="UP000295511"/>
    </source>
</evidence>
<dbReference type="AlphaFoldDB" id="A0A4V2ZSS5"/>
<feature type="domain" description="Flavodoxin-like" evidence="2">
    <location>
        <begin position="847"/>
        <end position="988"/>
    </location>
</feature>
<gene>
    <name evidence="3" type="ORF">E1809_14600</name>
</gene>
<dbReference type="SUPFAM" id="SSF48264">
    <property type="entry name" value="Cytochrome P450"/>
    <property type="match status" value="1"/>
</dbReference>
<dbReference type="InterPro" id="IPR036396">
    <property type="entry name" value="Cyt_P450_sf"/>
</dbReference>
<comment type="caution">
    <text evidence="3">The sequence shown here is derived from an EMBL/GenBank/DDBJ whole genome shotgun (WGS) entry which is preliminary data.</text>
</comment>
<organism evidence="3 4">
    <name type="scientific">Arthrobacter terricola</name>
    <dbReference type="NCBI Taxonomy" id="2547396"/>
    <lineage>
        <taxon>Bacteria</taxon>
        <taxon>Bacillati</taxon>
        <taxon>Actinomycetota</taxon>
        <taxon>Actinomycetes</taxon>
        <taxon>Micrococcales</taxon>
        <taxon>Micrococcaceae</taxon>
        <taxon>Arthrobacter</taxon>
    </lineage>
</organism>
<dbReference type="PRINTS" id="PR00359">
    <property type="entry name" value="BP450"/>
</dbReference>
<dbReference type="Pfam" id="PF00067">
    <property type="entry name" value="p450"/>
    <property type="match status" value="1"/>
</dbReference>
<dbReference type="GO" id="GO:0020037">
    <property type="term" value="F:heme binding"/>
    <property type="evidence" value="ECO:0007669"/>
    <property type="project" value="InterPro"/>
</dbReference>
<dbReference type="Gene3D" id="1.10.630.10">
    <property type="entry name" value="Cytochrome P450"/>
    <property type="match status" value="1"/>
</dbReference>
<dbReference type="Gene3D" id="3.50.50.60">
    <property type="entry name" value="FAD/NAD(P)-binding domain"/>
    <property type="match status" value="1"/>
</dbReference>
<dbReference type="Proteomes" id="UP000295511">
    <property type="component" value="Unassembled WGS sequence"/>
</dbReference>
<dbReference type="PROSITE" id="PS50902">
    <property type="entry name" value="FLAVODOXIN_LIKE"/>
    <property type="match status" value="1"/>
</dbReference>
<dbReference type="GO" id="GO:0016705">
    <property type="term" value="F:oxidoreductase activity, acting on paired donors, with incorporation or reduction of molecular oxygen"/>
    <property type="evidence" value="ECO:0007669"/>
    <property type="project" value="InterPro"/>
</dbReference>
<dbReference type="Pfam" id="PF07992">
    <property type="entry name" value="Pyr_redox_2"/>
    <property type="match status" value="1"/>
</dbReference>
<dbReference type="EMBL" id="SMRU01000016">
    <property type="protein sequence ID" value="TDF94314.1"/>
    <property type="molecule type" value="Genomic_DNA"/>
</dbReference>
<dbReference type="SUPFAM" id="SSF51971">
    <property type="entry name" value="Nucleotide-binding domain"/>
    <property type="match status" value="1"/>
</dbReference>
<accession>A0A4V2ZSS5</accession>
<evidence type="ECO:0000256" key="1">
    <source>
        <dbReference type="ARBA" id="ARBA00010617"/>
    </source>
</evidence>
<dbReference type="GO" id="GO:0010181">
    <property type="term" value="F:FMN binding"/>
    <property type="evidence" value="ECO:0007669"/>
    <property type="project" value="InterPro"/>
</dbReference>
<dbReference type="GO" id="GO:0004497">
    <property type="term" value="F:monooxygenase activity"/>
    <property type="evidence" value="ECO:0007669"/>
    <property type="project" value="InterPro"/>
</dbReference>
<dbReference type="InterPro" id="IPR001128">
    <property type="entry name" value="Cyt_P450"/>
</dbReference>
<dbReference type="InterPro" id="IPR036188">
    <property type="entry name" value="FAD/NAD-bd_sf"/>
</dbReference>
<comment type="similarity">
    <text evidence="1">Belongs to the cytochrome P450 family.</text>
</comment>
<dbReference type="InterPro" id="IPR029039">
    <property type="entry name" value="Flavoprotein-like_sf"/>
</dbReference>
<dbReference type="GO" id="GO:0005506">
    <property type="term" value="F:iron ion binding"/>
    <property type="evidence" value="ECO:0007669"/>
    <property type="project" value="InterPro"/>
</dbReference>
<reference evidence="3 4" key="1">
    <citation type="submission" date="2019-03" db="EMBL/GenBank/DDBJ databases">
        <title>Whole genome sequence of Arthrobacter sp JH1-1.</title>
        <authorList>
            <person name="Trinh H.N."/>
        </authorList>
    </citation>
    <scope>NUCLEOTIDE SEQUENCE [LARGE SCALE GENOMIC DNA]</scope>
    <source>
        <strain evidence="3 4">JH1-1</strain>
    </source>
</reference>
<dbReference type="InterPro" id="IPR008254">
    <property type="entry name" value="Flavodoxin/NO_synth"/>
</dbReference>
<dbReference type="SUPFAM" id="SSF52218">
    <property type="entry name" value="Flavoproteins"/>
    <property type="match status" value="1"/>
</dbReference>
<evidence type="ECO:0000259" key="2">
    <source>
        <dbReference type="PROSITE" id="PS50902"/>
    </source>
</evidence>
<dbReference type="InterPro" id="IPR002397">
    <property type="entry name" value="Cyt_P450_B"/>
</dbReference>
<dbReference type="Gene3D" id="3.40.50.720">
    <property type="entry name" value="NAD(P)-binding Rossmann-like Domain"/>
    <property type="match status" value="1"/>
</dbReference>
<dbReference type="Gene3D" id="3.40.50.360">
    <property type="match status" value="1"/>
</dbReference>
<dbReference type="InterPro" id="IPR023753">
    <property type="entry name" value="FAD/NAD-binding_dom"/>
</dbReference>
<dbReference type="RefSeq" id="WP_133204968.1">
    <property type="nucleotide sequence ID" value="NZ_SMRU01000016.1"/>
</dbReference>
<keyword evidence="4" id="KW-1185">Reference proteome</keyword>